<proteinExistence type="predicted"/>
<comment type="caution">
    <text evidence="2">The sequence shown here is derived from an EMBL/GenBank/DDBJ whole genome shotgun (WGS) entry which is preliminary data.</text>
</comment>
<protein>
    <submittedName>
        <fullName evidence="2">Uncharacterized protein</fullName>
    </submittedName>
</protein>
<dbReference type="RefSeq" id="WP_098483568.1">
    <property type="nucleotide sequence ID" value="NZ_PDJI01000004.1"/>
</dbReference>
<sequence length="68" mass="6910">MLQLDTPARKHRTAARTPLYVGPRTAAAAAAPAATAPATPAPAAPAAIDIVDQWGAHSFPASDPPANW</sequence>
<dbReference type="EMBL" id="PDJI01000004">
    <property type="protein sequence ID" value="PFG39461.1"/>
    <property type="molecule type" value="Genomic_DNA"/>
</dbReference>
<evidence type="ECO:0000256" key="1">
    <source>
        <dbReference type="SAM" id="MobiDB-lite"/>
    </source>
</evidence>
<reference evidence="2 3" key="1">
    <citation type="submission" date="2017-10" db="EMBL/GenBank/DDBJ databases">
        <title>Sequencing the genomes of 1000 actinobacteria strains.</title>
        <authorList>
            <person name="Klenk H.-P."/>
        </authorList>
    </citation>
    <scope>NUCLEOTIDE SEQUENCE [LARGE SCALE GENOMIC DNA]</scope>
    <source>
        <strain evidence="2 3">DSM 21838</strain>
    </source>
</reference>
<feature type="compositionally biased region" description="Low complexity" evidence="1">
    <location>
        <begin position="25"/>
        <end position="38"/>
    </location>
</feature>
<organism evidence="2 3">
    <name type="scientific">Georgenia soli</name>
    <dbReference type="NCBI Taxonomy" id="638953"/>
    <lineage>
        <taxon>Bacteria</taxon>
        <taxon>Bacillati</taxon>
        <taxon>Actinomycetota</taxon>
        <taxon>Actinomycetes</taxon>
        <taxon>Micrococcales</taxon>
        <taxon>Bogoriellaceae</taxon>
        <taxon>Georgenia</taxon>
    </lineage>
</organism>
<gene>
    <name evidence="2" type="ORF">ATJ97_1967</name>
</gene>
<name>A0A2A9ELR2_9MICO</name>
<dbReference type="AlphaFoldDB" id="A0A2A9ELR2"/>
<accession>A0A2A9ELR2</accession>
<evidence type="ECO:0000313" key="3">
    <source>
        <dbReference type="Proteomes" id="UP000222106"/>
    </source>
</evidence>
<evidence type="ECO:0000313" key="2">
    <source>
        <dbReference type="EMBL" id="PFG39461.1"/>
    </source>
</evidence>
<keyword evidence="3" id="KW-1185">Reference proteome</keyword>
<feature type="region of interest" description="Disordered" evidence="1">
    <location>
        <begin position="1"/>
        <end position="43"/>
    </location>
</feature>
<dbReference type="Proteomes" id="UP000222106">
    <property type="component" value="Unassembled WGS sequence"/>
</dbReference>